<dbReference type="EMBL" id="VOQQ01000001">
    <property type="protein sequence ID" value="TXC64705.1"/>
    <property type="molecule type" value="Genomic_DNA"/>
</dbReference>
<keyword evidence="4 13" id="KW-0813">Transport</keyword>
<evidence type="ECO:0000256" key="3">
    <source>
        <dbReference type="ARBA" id="ARBA00015325"/>
    </source>
</evidence>
<dbReference type="InterPro" id="IPR001708">
    <property type="entry name" value="YidC/ALB3/OXA1/COX18"/>
</dbReference>
<dbReference type="InterPro" id="IPR019998">
    <property type="entry name" value="Membr_insert_YidC"/>
</dbReference>
<dbReference type="Pfam" id="PF14849">
    <property type="entry name" value="YidC_periplas"/>
    <property type="match status" value="1"/>
</dbReference>
<evidence type="ECO:0000313" key="17">
    <source>
        <dbReference type="Proteomes" id="UP000321249"/>
    </source>
</evidence>
<dbReference type="Gene3D" id="2.70.98.90">
    <property type="match status" value="1"/>
</dbReference>
<evidence type="ECO:0000313" key="16">
    <source>
        <dbReference type="EMBL" id="TXC64705.1"/>
    </source>
</evidence>
<reference evidence="16 17" key="1">
    <citation type="journal article" date="2015" name="J. Microbiol.">
        <title>Sphingosinicella ginsenosidimutans sp. nov., with ginsenoside converting activity.</title>
        <authorList>
            <person name="Kim J.K."/>
            <person name="Kang M.S."/>
            <person name="Park S.C."/>
            <person name="Kim K.M."/>
            <person name="Choi K."/>
            <person name="Yoon M.H."/>
            <person name="Im W.T."/>
        </authorList>
    </citation>
    <scope>NUCLEOTIDE SEQUENCE [LARGE SCALE GENOMIC DNA]</scope>
    <source>
        <strain evidence="16 17">BS-11</strain>
    </source>
</reference>
<dbReference type="InterPro" id="IPR028055">
    <property type="entry name" value="YidC/Oxa/ALB_C"/>
</dbReference>
<feature type="transmembrane region" description="Helical" evidence="13">
    <location>
        <begin position="422"/>
        <end position="442"/>
    </location>
</feature>
<organism evidence="16 17">
    <name type="scientific">Allosphingosinicella ginsenosidimutans</name>
    <dbReference type="NCBI Taxonomy" id="1176539"/>
    <lineage>
        <taxon>Bacteria</taxon>
        <taxon>Pseudomonadati</taxon>
        <taxon>Pseudomonadota</taxon>
        <taxon>Alphaproteobacteria</taxon>
        <taxon>Sphingomonadales</taxon>
        <taxon>Sphingomonadaceae</taxon>
        <taxon>Allosphingosinicella</taxon>
    </lineage>
</organism>
<protein>
    <recommendedName>
        <fullName evidence="3 13">Membrane protein insertase YidC</fullName>
    </recommendedName>
    <alternativeName>
        <fullName evidence="12 13">Foldase YidC</fullName>
    </alternativeName>
    <alternativeName>
        <fullName evidence="11 13">Membrane integrase YidC</fullName>
    </alternativeName>
    <alternativeName>
        <fullName evidence="13">Membrane protein YidC</fullName>
    </alternativeName>
</protein>
<evidence type="ECO:0000256" key="7">
    <source>
        <dbReference type="ARBA" id="ARBA00022927"/>
    </source>
</evidence>
<feature type="transmembrane region" description="Helical" evidence="13">
    <location>
        <begin position="523"/>
        <end position="542"/>
    </location>
</feature>
<keyword evidence="5 13" id="KW-1003">Cell membrane</keyword>
<keyword evidence="17" id="KW-1185">Reference proteome</keyword>
<dbReference type="OrthoDB" id="9780552at2"/>
<evidence type="ECO:0000256" key="11">
    <source>
        <dbReference type="ARBA" id="ARBA00033245"/>
    </source>
</evidence>
<feature type="domain" description="Membrane insertase YidC/Oxa/ALB C-terminal" evidence="14">
    <location>
        <begin position="359"/>
        <end position="554"/>
    </location>
</feature>
<dbReference type="GO" id="GO:0015031">
    <property type="term" value="P:protein transport"/>
    <property type="evidence" value="ECO:0007669"/>
    <property type="project" value="UniProtKB-KW"/>
</dbReference>
<evidence type="ECO:0000256" key="10">
    <source>
        <dbReference type="ARBA" id="ARBA00023186"/>
    </source>
</evidence>
<dbReference type="InterPro" id="IPR028053">
    <property type="entry name" value="Membr_insert_YidC_N"/>
</dbReference>
<dbReference type="CDD" id="cd19961">
    <property type="entry name" value="EcYidC-like_peri"/>
    <property type="match status" value="1"/>
</dbReference>
<dbReference type="PRINTS" id="PR00701">
    <property type="entry name" value="60KDINNERMP"/>
</dbReference>
<feature type="transmembrane region" description="Helical" evidence="13">
    <location>
        <begin position="485"/>
        <end position="503"/>
    </location>
</feature>
<evidence type="ECO:0000256" key="8">
    <source>
        <dbReference type="ARBA" id="ARBA00022989"/>
    </source>
</evidence>
<comment type="subcellular location">
    <subcellularLocation>
        <location evidence="1">Cell inner membrane</location>
        <topology evidence="1">Multi-pass membrane protein</topology>
    </subcellularLocation>
    <subcellularLocation>
        <location evidence="13">Cell membrane</location>
        <topology evidence="13">Multi-pass membrane protein</topology>
    </subcellularLocation>
</comment>
<dbReference type="NCBIfam" id="TIGR03593">
    <property type="entry name" value="yidC_nterm"/>
    <property type="match status" value="1"/>
</dbReference>
<evidence type="ECO:0000256" key="13">
    <source>
        <dbReference type="HAMAP-Rule" id="MF_01810"/>
    </source>
</evidence>
<evidence type="ECO:0000256" key="2">
    <source>
        <dbReference type="ARBA" id="ARBA00010527"/>
    </source>
</evidence>
<evidence type="ECO:0000256" key="12">
    <source>
        <dbReference type="ARBA" id="ARBA00033342"/>
    </source>
</evidence>
<dbReference type="PANTHER" id="PTHR12428">
    <property type="entry name" value="OXA1"/>
    <property type="match status" value="1"/>
</dbReference>
<dbReference type="InterPro" id="IPR038221">
    <property type="entry name" value="YidC_periplasmic_sf"/>
</dbReference>
<comment type="caution">
    <text evidence="16">The sequence shown here is derived from an EMBL/GenBank/DDBJ whole genome shotgun (WGS) entry which is preliminary data.</text>
</comment>
<dbReference type="PRINTS" id="PR01900">
    <property type="entry name" value="YIDCPROTEIN"/>
</dbReference>
<dbReference type="Pfam" id="PF02096">
    <property type="entry name" value="60KD_IMP"/>
    <property type="match status" value="1"/>
</dbReference>
<evidence type="ECO:0000256" key="5">
    <source>
        <dbReference type="ARBA" id="ARBA00022475"/>
    </source>
</evidence>
<dbReference type="InterPro" id="IPR047196">
    <property type="entry name" value="YidC_ALB_C"/>
</dbReference>
<evidence type="ECO:0000256" key="4">
    <source>
        <dbReference type="ARBA" id="ARBA00022448"/>
    </source>
</evidence>
<comment type="similarity">
    <text evidence="2 13">Belongs to the OXA1/ALB3/YidC family. Type 1 subfamily.</text>
</comment>
<dbReference type="GO" id="GO:0051205">
    <property type="term" value="P:protein insertion into membrane"/>
    <property type="evidence" value="ECO:0007669"/>
    <property type="project" value="TreeGrafter"/>
</dbReference>
<evidence type="ECO:0000259" key="15">
    <source>
        <dbReference type="Pfam" id="PF14849"/>
    </source>
</evidence>
<dbReference type="Proteomes" id="UP000321249">
    <property type="component" value="Unassembled WGS sequence"/>
</dbReference>
<evidence type="ECO:0000256" key="9">
    <source>
        <dbReference type="ARBA" id="ARBA00023136"/>
    </source>
</evidence>
<comment type="function">
    <text evidence="13">Required for the insertion and/or proper folding and/or complex formation of integral membrane proteins into the membrane. Involved in integration of membrane proteins that insert both dependently and independently of the Sec translocase complex, as well as at least some lipoproteins. Aids folding of multispanning membrane proteins.</text>
</comment>
<dbReference type="AlphaFoldDB" id="A0A5C6TYE6"/>
<keyword evidence="9 13" id="KW-0472">Membrane</keyword>
<evidence type="ECO:0000256" key="6">
    <source>
        <dbReference type="ARBA" id="ARBA00022692"/>
    </source>
</evidence>
<sequence>MNENRNMILAVVLSALVLIGWGLATQYFFPAANPPATKVDHGRQVALPQPHAGPAATSPAAVRDRRIVISETPRVAIETPRLRGSINLKGARIDDLVLTTERQTIDPNSPPVRLFSPGGTPDAYFASFGWTGSGFAAPGPDTVWRASGTRLTPSTPVTLSWDNGRGQLFQIVFTVDENYLFSVEQRVSNGGTGPIAAQPFSLVNRVGESHDPTAWTNHVGPVGVFSGVANYDNDFKDVREAGSVSYQSRGGWLGFSDKYWLAALVPDQSTNVTATFRHNGRSDAYQADVAAPQTVVPPGQGLRTETHLFAGAKEVQLLRAYSTSLGTALERAIDWGWFRWFMLPIFSLLVWLFDHLGNFGVAIICLVVIVRALLFPIAQRQFASMAKMRSVQPKMKALQERHKDDRMKLQEEMMKLYKEEKVNPAAGCLPILLQIPIMYALYKTLLISVEMRHKPFVLWIRDLSAPDPMTPVNLFGYLPFTPPHILALGVLPILVGVSIWFQQKLAPTAADPVQQQVMGLMPWVLMFIMAPFAAGLQLYWLTNNALSILQQRILYARHPELKAAMTTPIKK</sequence>
<name>A0A5C6TYE6_9SPHN</name>
<dbReference type="CDD" id="cd20070">
    <property type="entry name" value="5TM_YidC_Alb3"/>
    <property type="match status" value="1"/>
</dbReference>
<dbReference type="PANTHER" id="PTHR12428:SF65">
    <property type="entry name" value="CYTOCHROME C OXIDASE ASSEMBLY PROTEIN COX18, MITOCHONDRIAL"/>
    <property type="match status" value="1"/>
</dbReference>
<dbReference type="GO" id="GO:0005886">
    <property type="term" value="C:plasma membrane"/>
    <property type="evidence" value="ECO:0007669"/>
    <property type="project" value="UniProtKB-SubCell"/>
</dbReference>
<dbReference type="RefSeq" id="WP_147044128.1">
    <property type="nucleotide sequence ID" value="NZ_BAABIR010000001.1"/>
</dbReference>
<feature type="transmembrane region" description="Helical" evidence="13">
    <location>
        <begin position="359"/>
        <end position="378"/>
    </location>
</feature>
<evidence type="ECO:0000256" key="1">
    <source>
        <dbReference type="ARBA" id="ARBA00004429"/>
    </source>
</evidence>
<evidence type="ECO:0000259" key="14">
    <source>
        <dbReference type="Pfam" id="PF02096"/>
    </source>
</evidence>
<keyword evidence="8 13" id="KW-1133">Transmembrane helix</keyword>
<dbReference type="GO" id="GO:0032977">
    <property type="term" value="F:membrane insertase activity"/>
    <property type="evidence" value="ECO:0007669"/>
    <property type="project" value="InterPro"/>
</dbReference>
<dbReference type="NCBIfam" id="TIGR03592">
    <property type="entry name" value="yidC_oxa1_cterm"/>
    <property type="match status" value="1"/>
</dbReference>
<dbReference type="NCBIfam" id="NF002353">
    <property type="entry name" value="PRK01318.1-4"/>
    <property type="match status" value="1"/>
</dbReference>
<dbReference type="HAMAP" id="MF_01810">
    <property type="entry name" value="YidC_type1"/>
    <property type="match status" value="1"/>
</dbReference>
<keyword evidence="7 13" id="KW-0653">Protein transport</keyword>
<gene>
    <name evidence="13 16" type="primary">yidC</name>
    <name evidence="16" type="ORF">FRZ32_14245</name>
</gene>
<feature type="domain" description="Membrane insertase YidC N-terminal" evidence="15">
    <location>
        <begin position="74"/>
        <end position="347"/>
    </location>
</feature>
<keyword evidence="10 13" id="KW-0143">Chaperone</keyword>
<proteinExistence type="inferred from homology"/>
<keyword evidence="6 13" id="KW-0812">Transmembrane</keyword>
<accession>A0A5C6TYE6</accession>
<comment type="subunit">
    <text evidence="13">Interacts with the Sec translocase complex via SecD. Specifically interacts with transmembrane segments of nascent integral membrane proteins during membrane integration.</text>
</comment>